<evidence type="ECO:0000256" key="1">
    <source>
        <dbReference type="ARBA" id="ARBA00004123"/>
    </source>
</evidence>
<comment type="similarity">
    <text evidence="2 4">Belongs to the Mediator complex subunit 11 family.</text>
</comment>
<keyword evidence="4" id="KW-0805">Transcription regulation</keyword>
<comment type="subunit">
    <text evidence="4">Component of the Mediator complex.</text>
</comment>
<accession>A0A9W8Y1N3</accession>
<keyword evidence="4" id="KW-0010">Activator</keyword>
<reference evidence="6" key="1">
    <citation type="submission" date="2022-10" db="EMBL/GenBank/DDBJ databases">
        <title>Tapping the CABI collections for fungal endophytes: first genome assemblies for Collariella, Neodidymelliopsis, Ascochyta clinopodiicola, Didymella pomorum, Didymosphaeria variabile, Neocosmospora piperis and Neocucurbitaria cava.</title>
        <authorList>
            <person name="Hill R."/>
        </authorList>
    </citation>
    <scope>NUCLEOTIDE SEQUENCE</scope>
    <source>
        <strain evidence="6">IMI 356814</strain>
    </source>
</reference>
<comment type="caution">
    <text evidence="6">The sequence shown here is derived from an EMBL/GenBank/DDBJ whole genome shotgun (WGS) entry which is preliminary data.</text>
</comment>
<dbReference type="Proteomes" id="UP001140560">
    <property type="component" value="Unassembled WGS sequence"/>
</dbReference>
<gene>
    <name evidence="4" type="primary">MED11</name>
    <name evidence="6" type="ORF">N0V83_008269</name>
</gene>
<keyword evidence="3 4" id="KW-0539">Nucleus</keyword>
<keyword evidence="7" id="KW-1185">Reference proteome</keyword>
<dbReference type="Pfam" id="PF10280">
    <property type="entry name" value="Med11"/>
    <property type="match status" value="1"/>
</dbReference>
<comment type="function">
    <text evidence="4">Component of the Mediator complex, a coactivator involved in the regulated transcription of nearly all RNA polymerase II-dependent genes. Mediator functions as a bridge to convey information from gene-specific regulatory proteins to the basal RNA polymerase II transcription machinery. Mediator is recruited to promoters by direct interactions with regulatory proteins and serves as a scaffold for the assembly of a functional pre-initiation complex with RNA polymerase II and the general transcription factors.</text>
</comment>
<evidence type="ECO:0000313" key="6">
    <source>
        <dbReference type="EMBL" id="KAJ4365649.1"/>
    </source>
</evidence>
<dbReference type="AlphaFoldDB" id="A0A9W8Y1N3"/>
<feature type="region of interest" description="Disordered" evidence="5">
    <location>
        <begin position="1"/>
        <end position="36"/>
    </location>
</feature>
<feature type="compositionally biased region" description="Basic and acidic residues" evidence="5">
    <location>
        <begin position="1"/>
        <end position="18"/>
    </location>
</feature>
<dbReference type="GO" id="GO:0003712">
    <property type="term" value="F:transcription coregulator activity"/>
    <property type="evidence" value="ECO:0007669"/>
    <property type="project" value="InterPro"/>
</dbReference>
<dbReference type="GO" id="GO:0006357">
    <property type="term" value="P:regulation of transcription by RNA polymerase II"/>
    <property type="evidence" value="ECO:0007669"/>
    <property type="project" value="InterPro"/>
</dbReference>
<dbReference type="OrthoDB" id="5418434at2759"/>
<dbReference type="EMBL" id="JAPEUY010000015">
    <property type="protein sequence ID" value="KAJ4365649.1"/>
    <property type="molecule type" value="Genomic_DNA"/>
</dbReference>
<comment type="subcellular location">
    <subcellularLocation>
        <location evidence="1 4">Nucleus</location>
    </subcellularLocation>
</comment>
<organism evidence="6 7">
    <name type="scientific">Neocucurbitaria cava</name>
    <dbReference type="NCBI Taxonomy" id="798079"/>
    <lineage>
        <taxon>Eukaryota</taxon>
        <taxon>Fungi</taxon>
        <taxon>Dikarya</taxon>
        <taxon>Ascomycota</taxon>
        <taxon>Pezizomycotina</taxon>
        <taxon>Dothideomycetes</taxon>
        <taxon>Pleosporomycetidae</taxon>
        <taxon>Pleosporales</taxon>
        <taxon>Pleosporineae</taxon>
        <taxon>Cucurbitariaceae</taxon>
        <taxon>Neocucurbitaria</taxon>
    </lineage>
</organism>
<evidence type="ECO:0000256" key="2">
    <source>
        <dbReference type="ARBA" id="ARBA00008186"/>
    </source>
</evidence>
<evidence type="ECO:0000313" key="7">
    <source>
        <dbReference type="Proteomes" id="UP001140560"/>
    </source>
</evidence>
<proteinExistence type="inferred from homology"/>
<feature type="compositionally biased region" description="Basic and acidic residues" evidence="5">
    <location>
        <begin position="136"/>
        <end position="146"/>
    </location>
</feature>
<evidence type="ECO:0000256" key="4">
    <source>
        <dbReference type="RuleBase" id="RU364147"/>
    </source>
</evidence>
<evidence type="ECO:0000256" key="5">
    <source>
        <dbReference type="SAM" id="MobiDB-lite"/>
    </source>
</evidence>
<dbReference type="InterPro" id="IPR019404">
    <property type="entry name" value="Mediator_Med11"/>
</dbReference>
<protein>
    <recommendedName>
        <fullName evidence="4">Mediator of RNA polymerase II transcription subunit 11</fullName>
    </recommendedName>
    <alternativeName>
        <fullName evidence="4">Mediator complex subunit 11</fullName>
    </alternativeName>
</protein>
<evidence type="ECO:0000256" key="3">
    <source>
        <dbReference type="ARBA" id="ARBA00023242"/>
    </source>
</evidence>
<feature type="compositionally biased region" description="Polar residues" evidence="5">
    <location>
        <begin position="22"/>
        <end position="36"/>
    </location>
</feature>
<sequence length="207" mass="22714">MSKEADLQAPTKSDERQAENVAASTGAPNGAPQAQSYRQVAAAHIDTLNEINRQLPKMLTYFATALTQLTNNPIRDRDQESEPDTPEARQAAFRKYAIYVGLSVGLIRDELTKQINHLEQHKVIPKSHPKYTAVKRPGDKSDKDINDPEQTVTNGGYGEFDVGVLNARASSGQVGGADLLDRLKAILEELKKRSDDVTNGEEMAVDD</sequence>
<name>A0A9W8Y1N3_9PLEO</name>
<dbReference type="GO" id="GO:0016592">
    <property type="term" value="C:mediator complex"/>
    <property type="evidence" value="ECO:0007669"/>
    <property type="project" value="InterPro"/>
</dbReference>
<keyword evidence="4" id="KW-0804">Transcription</keyword>
<feature type="region of interest" description="Disordered" evidence="5">
    <location>
        <begin position="130"/>
        <end position="154"/>
    </location>
</feature>